<accession>A0ABY7VT69</accession>
<name>A0ABY7VT69_9BACT</name>
<dbReference type="InterPro" id="IPR008929">
    <property type="entry name" value="Chondroitin_lyas"/>
</dbReference>
<protein>
    <submittedName>
        <fullName evidence="6">Polysaccharide lyase family 8 super-sandwich domain-containing protein</fullName>
    </submittedName>
</protein>
<dbReference type="SUPFAM" id="SSF49863">
    <property type="entry name" value="Hyaluronate lyase-like, C-terminal domain"/>
    <property type="match status" value="1"/>
</dbReference>
<feature type="chain" id="PRO_5046526630" evidence="3">
    <location>
        <begin position="22"/>
        <end position="891"/>
    </location>
</feature>
<dbReference type="EMBL" id="CP117811">
    <property type="protein sequence ID" value="WDE97415.1"/>
    <property type="molecule type" value="Genomic_DNA"/>
</dbReference>
<keyword evidence="3" id="KW-0732">Signal</keyword>
<keyword evidence="7" id="KW-1185">Reference proteome</keyword>
<dbReference type="SUPFAM" id="SSF74650">
    <property type="entry name" value="Galactose mutarotase-like"/>
    <property type="match status" value="1"/>
</dbReference>
<dbReference type="InterPro" id="IPR014718">
    <property type="entry name" value="GH-type_carb-bd"/>
</dbReference>
<sequence length="891" mass="100183">MKPLRYLFLFSLLICLNSCQTNTESAKANNSKKTYSHQEKLQWLQQLEQRMIHKHSGGGEFTVSKASAGHEIYADSVKQAKKLAQKALKNYPNYKIELNDSGSVIKGNDWQKLNFDQLIEDFYGLGLALHFYPKQENQSKVRSFLKWLRWTDLKSSELDRKQEYYLGGLGRAFFLCNSVMDKQDRDFALDFLFGKVSDPGKAGVAKALYIAEHGPLDKEIGYRQNDVLRGRSESLLCAVFLLPDNTAEEKAHKLASFEMSHKALLLGLTPSKGVYGFLKPDFTASHHMYNYVSAYTPQGLSSLAAMASFMRNSPWQFSDDQLKYLRGAARELHFYAHHDSVPLGLTGRMFSNDMLAQSYSLLPLASIAGQEDDLALLQTFCNTYRKAIGTQYSPLSRLNQQGFPAYASAYAQTLDKVKKLQLKPKTFEKVSSYPYSPSMAMQKNNWTAFAKGMSKWWWSYEGGITASNPQAVYGIYKSHGSLEITYRNPVDPTGGKTLNPSIRKGMDMAHLPGITAPARSSDDMINDVIGSRLKINSTSVGGASLSDKFGLFMFDLKNTPKEMKDPGFTAKKSYFFLGDKIVLLGTGINSDSDKYPIHTTLFQNHLNQEEPEKSPIVDHLAQKITAVPYSNKLANSSTSLLIDADGTAYYLPAGQDIQLERKNVNWAPMSMLPKDRSKKGILVRQKAALALKKESSYRALAWIDHGHHPQNASYEYAVLPATNFTDLKEFQQKQDEKLIYEFKEKSAGAHILHDKENQLWAYALYNDFQAGDKGPLKQVNIHQALPHEHEKVDAHPGYAILIKDKFPKQMDLALSFLDLRLRQAYDTGLGIKKKGAIFYGSAPVIVKVLIQGKWSLDSVTADVTITHTEDKTQILIQCQDGLSRNLKLIQE</sequence>
<dbReference type="Gene3D" id="1.50.10.100">
    <property type="entry name" value="Chondroitin AC/alginate lyase"/>
    <property type="match status" value="1"/>
</dbReference>
<evidence type="ECO:0000313" key="7">
    <source>
        <dbReference type="Proteomes" id="UP001214250"/>
    </source>
</evidence>
<dbReference type="InterPro" id="IPR011013">
    <property type="entry name" value="Gal_mutarotase_sf_dom"/>
</dbReference>
<comment type="similarity">
    <text evidence="1">Belongs to the polysaccharide lyase 8 family.</text>
</comment>
<evidence type="ECO:0000259" key="5">
    <source>
        <dbReference type="Pfam" id="PF09093"/>
    </source>
</evidence>
<proteinExistence type="inferred from homology"/>
<dbReference type="Gene3D" id="2.60.220.10">
    <property type="entry name" value="Polysaccharide lyase family 8-like, C-terminal"/>
    <property type="match status" value="1"/>
</dbReference>
<feature type="signal peptide" evidence="3">
    <location>
        <begin position="1"/>
        <end position="21"/>
    </location>
</feature>
<evidence type="ECO:0000256" key="2">
    <source>
        <dbReference type="ARBA" id="ARBA00023239"/>
    </source>
</evidence>
<evidence type="ECO:0000313" key="6">
    <source>
        <dbReference type="EMBL" id="WDE97415.1"/>
    </source>
</evidence>
<dbReference type="Pfam" id="PF09093">
    <property type="entry name" value="Lyase_catalyt"/>
    <property type="match status" value="1"/>
</dbReference>
<dbReference type="InterPro" id="IPR039174">
    <property type="entry name" value="Chondroitin_ABC_lyase"/>
</dbReference>
<dbReference type="SUPFAM" id="SSF48230">
    <property type="entry name" value="Chondroitin AC/alginate lyase"/>
    <property type="match status" value="1"/>
</dbReference>
<keyword evidence="2 6" id="KW-0456">Lyase</keyword>
<evidence type="ECO:0000256" key="1">
    <source>
        <dbReference type="ARBA" id="ARBA00006699"/>
    </source>
</evidence>
<dbReference type="PANTHER" id="PTHR37322:SF3">
    <property type="entry name" value="CHONDROITIN SULFATE ABC EXOLYASE"/>
    <property type="match status" value="1"/>
</dbReference>
<organism evidence="6 7">
    <name type="scientific">Lentisphaera profundi</name>
    <dbReference type="NCBI Taxonomy" id="1658616"/>
    <lineage>
        <taxon>Bacteria</taxon>
        <taxon>Pseudomonadati</taxon>
        <taxon>Lentisphaerota</taxon>
        <taxon>Lentisphaeria</taxon>
        <taxon>Lentisphaerales</taxon>
        <taxon>Lentisphaeraceae</taxon>
        <taxon>Lentisphaera</taxon>
    </lineage>
</organism>
<dbReference type="Pfam" id="PF02278">
    <property type="entry name" value="Lyase_8"/>
    <property type="match status" value="1"/>
</dbReference>
<dbReference type="InterPro" id="IPR003159">
    <property type="entry name" value="Lyase_8_central_dom"/>
</dbReference>
<dbReference type="PANTHER" id="PTHR37322">
    <property type="match status" value="1"/>
</dbReference>
<reference evidence="6 7" key="1">
    <citation type="submission" date="2023-02" db="EMBL/GenBank/DDBJ databases">
        <title>Genome sequence of Lentisphaera profundi SAORIC-696.</title>
        <authorList>
            <person name="Kim e."/>
            <person name="Cho J.-C."/>
            <person name="Choi A."/>
            <person name="Kang I."/>
        </authorList>
    </citation>
    <scope>NUCLEOTIDE SEQUENCE [LARGE SCALE GENOMIC DNA]</scope>
    <source>
        <strain evidence="6 7">SAORIC-696</strain>
    </source>
</reference>
<dbReference type="Gene3D" id="2.70.98.10">
    <property type="match status" value="1"/>
</dbReference>
<evidence type="ECO:0000256" key="3">
    <source>
        <dbReference type="SAM" id="SignalP"/>
    </source>
</evidence>
<dbReference type="GO" id="GO:0016829">
    <property type="term" value="F:lyase activity"/>
    <property type="evidence" value="ECO:0007669"/>
    <property type="project" value="UniProtKB-KW"/>
</dbReference>
<feature type="domain" description="Polysaccharide lyase family 8 central" evidence="4">
    <location>
        <begin position="435"/>
        <end position="722"/>
    </location>
</feature>
<gene>
    <name evidence="6" type="ORF">PQO03_05555</name>
</gene>
<evidence type="ECO:0000259" key="4">
    <source>
        <dbReference type="Pfam" id="PF02278"/>
    </source>
</evidence>
<dbReference type="Proteomes" id="UP001214250">
    <property type="component" value="Chromosome 1"/>
</dbReference>
<dbReference type="RefSeq" id="WP_274151776.1">
    <property type="nucleotide sequence ID" value="NZ_CP117811.1"/>
</dbReference>
<feature type="domain" description="Lyase catalytic" evidence="5">
    <location>
        <begin position="227"/>
        <end position="353"/>
    </location>
</feature>
<dbReference type="InterPro" id="IPR015177">
    <property type="entry name" value="Lyase_catalyt"/>
</dbReference>
<dbReference type="InterPro" id="IPR011071">
    <property type="entry name" value="Lyase_8-like_C"/>
</dbReference>